<reference evidence="9" key="1">
    <citation type="submission" date="2019-03" db="EMBL/GenBank/DDBJ databases">
        <title>Lake Tanganyika Metagenome-Assembled Genomes (MAGs).</title>
        <authorList>
            <person name="Tran P."/>
        </authorList>
    </citation>
    <scope>NUCLEOTIDE SEQUENCE</scope>
    <source>
        <strain evidence="9">K_DeepCast_65m_m2_066</strain>
    </source>
</reference>
<keyword evidence="5 8" id="KW-0732">Signal</keyword>
<evidence type="ECO:0008006" key="11">
    <source>
        <dbReference type="Google" id="ProtNLM"/>
    </source>
</evidence>
<keyword evidence="4" id="KW-0812">Transmembrane</keyword>
<dbReference type="AlphaFoldDB" id="A0A937W6W0"/>
<dbReference type="InterPro" id="IPR005017">
    <property type="entry name" value="OMPP1/FadL/TodX"/>
</dbReference>
<sequence length="446" mass="48608">MRYLWTTILCLLVPSIAVAQQLPFGISLPPSLNFATSPSPVGSGARAVGKALAFIAVADDATAASHNPGGLAQLERPEVSLVGSYFVRYETQDVFRPDTIVGDQTLQAFDLNYLSAAYPFRLLQRNVFVSVNFQRLFDLQSATDVASRFRSIDGIQRVNSRQRGGLYTISPAVAVQVTPTFSLGAAFNIWPRLFGNGWEQDVFVRGDGRVVSGNRIVPFTSQGQIREEYDFQAFNVTTGFLWNINALFSLGGVIRAPFTADLNHSHRSVITVTLLDGSAPVTAGPLRFTEHLDMRFPIAYGLGASARLSDQLTISLDVSRIHWSDFRLETSRRSEVLLVENGAPSGKGRAVLHGGADDATTVRLGAEYLWVQPKLVVPFRAGVFYDPEPGAGKPDDFYGFSLGSGLAIDQFVLDIAYTFRTGTVQSEATNTGVSQHSILASVIYHF</sequence>
<comment type="similarity">
    <text evidence="2">Belongs to the OmpP1/FadL family.</text>
</comment>
<evidence type="ECO:0000313" key="10">
    <source>
        <dbReference type="Proteomes" id="UP000712673"/>
    </source>
</evidence>
<evidence type="ECO:0000256" key="8">
    <source>
        <dbReference type="SAM" id="SignalP"/>
    </source>
</evidence>
<proteinExistence type="inferred from homology"/>
<accession>A0A937W6W0</accession>
<feature type="chain" id="PRO_5037044363" description="Long-chain fatty acid transport protein" evidence="8">
    <location>
        <begin position="20"/>
        <end position="446"/>
    </location>
</feature>
<dbReference type="PANTHER" id="PTHR35093">
    <property type="entry name" value="OUTER MEMBRANE PROTEIN NMB0088-RELATED"/>
    <property type="match status" value="1"/>
</dbReference>
<comment type="caution">
    <text evidence="9">The sequence shown here is derived from an EMBL/GenBank/DDBJ whole genome shotgun (WGS) entry which is preliminary data.</text>
</comment>
<evidence type="ECO:0000256" key="6">
    <source>
        <dbReference type="ARBA" id="ARBA00023136"/>
    </source>
</evidence>
<dbReference type="GO" id="GO:0009279">
    <property type="term" value="C:cell outer membrane"/>
    <property type="evidence" value="ECO:0007669"/>
    <property type="project" value="UniProtKB-SubCell"/>
</dbReference>
<evidence type="ECO:0000256" key="5">
    <source>
        <dbReference type="ARBA" id="ARBA00022729"/>
    </source>
</evidence>
<dbReference type="SUPFAM" id="SSF56935">
    <property type="entry name" value="Porins"/>
    <property type="match status" value="1"/>
</dbReference>
<comment type="subcellular location">
    <subcellularLocation>
        <location evidence="1">Cell outer membrane</location>
        <topology evidence="1">Multi-pass membrane protein</topology>
    </subcellularLocation>
</comment>
<dbReference type="PANTHER" id="PTHR35093:SF8">
    <property type="entry name" value="OUTER MEMBRANE PROTEIN NMB0088-RELATED"/>
    <property type="match status" value="1"/>
</dbReference>
<evidence type="ECO:0000256" key="3">
    <source>
        <dbReference type="ARBA" id="ARBA00022452"/>
    </source>
</evidence>
<name>A0A937W6W0_UNCTE</name>
<evidence type="ECO:0000256" key="1">
    <source>
        <dbReference type="ARBA" id="ARBA00004571"/>
    </source>
</evidence>
<evidence type="ECO:0000313" key="9">
    <source>
        <dbReference type="EMBL" id="MBM3226285.1"/>
    </source>
</evidence>
<keyword evidence="6" id="KW-0472">Membrane</keyword>
<keyword evidence="7" id="KW-0998">Cell outer membrane</keyword>
<gene>
    <name evidence="9" type="ORF">FJZ47_21180</name>
</gene>
<evidence type="ECO:0000256" key="2">
    <source>
        <dbReference type="ARBA" id="ARBA00008163"/>
    </source>
</evidence>
<dbReference type="Proteomes" id="UP000712673">
    <property type="component" value="Unassembled WGS sequence"/>
</dbReference>
<dbReference type="EMBL" id="VGLS01000854">
    <property type="protein sequence ID" value="MBM3226285.1"/>
    <property type="molecule type" value="Genomic_DNA"/>
</dbReference>
<dbReference type="GO" id="GO:0015483">
    <property type="term" value="F:long-chain fatty acid transporting porin activity"/>
    <property type="evidence" value="ECO:0007669"/>
    <property type="project" value="TreeGrafter"/>
</dbReference>
<feature type="signal peptide" evidence="8">
    <location>
        <begin position="1"/>
        <end position="19"/>
    </location>
</feature>
<dbReference type="Gene3D" id="2.40.160.60">
    <property type="entry name" value="Outer membrane protein transport protein (OMPP1/FadL/TodX)"/>
    <property type="match status" value="1"/>
</dbReference>
<evidence type="ECO:0000256" key="7">
    <source>
        <dbReference type="ARBA" id="ARBA00023237"/>
    </source>
</evidence>
<dbReference type="Pfam" id="PF03349">
    <property type="entry name" value="Toluene_X"/>
    <property type="match status" value="1"/>
</dbReference>
<evidence type="ECO:0000256" key="4">
    <source>
        <dbReference type="ARBA" id="ARBA00022692"/>
    </source>
</evidence>
<protein>
    <recommendedName>
        <fullName evidence="11">Long-chain fatty acid transport protein</fullName>
    </recommendedName>
</protein>
<organism evidence="9 10">
    <name type="scientific">Tectimicrobiota bacterium</name>
    <dbReference type="NCBI Taxonomy" id="2528274"/>
    <lineage>
        <taxon>Bacteria</taxon>
        <taxon>Pseudomonadati</taxon>
        <taxon>Nitrospinota/Tectimicrobiota group</taxon>
        <taxon>Candidatus Tectimicrobiota</taxon>
    </lineage>
</organism>
<keyword evidence="3" id="KW-1134">Transmembrane beta strand</keyword>